<organism evidence="2 3">
    <name type="scientific">Panicum miliaceum</name>
    <name type="common">Proso millet</name>
    <name type="synonym">Broomcorn millet</name>
    <dbReference type="NCBI Taxonomy" id="4540"/>
    <lineage>
        <taxon>Eukaryota</taxon>
        <taxon>Viridiplantae</taxon>
        <taxon>Streptophyta</taxon>
        <taxon>Embryophyta</taxon>
        <taxon>Tracheophyta</taxon>
        <taxon>Spermatophyta</taxon>
        <taxon>Magnoliopsida</taxon>
        <taxon>Liliopsida</taxon>
        <taxon>Poales</taxon>
        <taxon>Poaceae</taxon>
        <taxon>PACMAD clade</taxon>
        <taxon>Panicoideae</taxon>
        <taxon>Panicodae</taxon>
        <taxon>Paniceae</taxon>
        <taxon>Panicinae</taxon>
        <taxon>Panicum</taxon>
        <taxon>Panicum sect. Panicum</taxon>
    </lineage>
</organism>
<sequence length="238" mass="25543">MVSEGEAENGTVADAPLNNIYKAHPELVLQLRGQVFFDMLQEGHIAQAQLYYQGSIQALYPDGTDTGSLFVDKMLMRIIRQMARTGLPPGGQHAFANGEKTRQRVKDYLKVYFPAYRPQLRQGTSKVWEFGETNGAITHCLVCHKDFRGFDLRKLRYHLIALGGGRQGKCQGVTPYTGGRLAWILADEGYNPDGSRPGQQQPPNDNDGNGGGGGAADGDDGEGADGDGGAAAAAATDA</sequence>
<dbReference type="Proteomes" id="UP000275267">
    <property type="component" value="Unassembled WGS sequence"/>
</dbReference>
<feature type="region of interest" description="Disordered" evidence="1">
    <location>
        <begin position="187"/>
        <end position="238"/>
    </location>
</feature>
<evidence type="ECO:0000256" key="1">
    <source>
        <dbReference type="SAM" id="MobiDB-lite"/>
    </source>
</evidence>
<evidence type="ECO:0000313" key="2">
    <source>
        <dbReference type="EMBL" id="RLN08439.1"/>
    </source>
</evidence>
<dbReference type="STRING" id="4540.A0A3L6RRR5"/>
<dbReference type="EMBL" id="PQIB02000007">
    <property type="protein sequence ID" value="RLN08439.1"/>
    <property type="molecule type" value="Genomic_DNA"/>
</dbReference>
<comment type="caution">
    <text evidence="2">The sequence shown here is derived from an EMBL/GenBank/DDBJ whole genome shotgun (WGS) entry which is preliminary data.</text>
</comment>
<accession>A0A3L6RRR5</accession>
<evidence type="ECO:0000313" key="3">
    <source>
        <dbReference type="Proteomes" id="UP000275267"/>
    </source>
</evidence>
<protein>
    <submittedName>
        <fullName evidence="2">Uncharacterized protein</fullName>
    </submittedName>
</protein>
<proteinExistence type="predicted"/>
<reference evidence="3" key="1">
    <citation type="journal article" date="2019" name="Nat. Commun.">
        <title>The genome of broomcorn millet.</title>
        <authorList>
            <person name="Zou C."/>
            <person name="Miki D."/>
            <person name="Li D."/>
            <person name="Tang Q."/>
            <person name="Xiao L."/>
            <person name="Rajput S."/>
            <person name="Deng P."/>
            <person name="Jia W."/>
            <person name="Huang R."/>
            <person name="Zhang M."/>
            <person name="Sun Y."/>
            <person name="Hu J."/>
            <person name="Fu X."/>
            <person name="Schnable P.S."/>
            <person name="Li F."/>
            <person name="Zhang H."/>
            <person name="Feng B."/>
            <person name="Zhu X."/>
            <person name="Liu R."/>
            <person name="Schnable J.C."/>
            <person name="Zhu J.-K."/>
            <person name="Zhang H."/>
        </authorList>
    </citation>
    <scope>NUCLEOTIDE SEQUENCE [LARGE SCALE GENOMIC DNA]</scope>
</reference>
<dbReference type="OrthoDB" id="695589at2759"/>
<gene>
    <name evidence="2" type="ORF">C2845_PM11G27850</name>
</gene>
<keyword evidence="3" id="KW-1185">Reference proteome</keyword>
<dbReference type="AlphaFoldDB" id="A0A3L6RRR5"/>
<name>A0A3L6RRR5_PANMI</name>